<dbReference type="GO" id="GO:0003855">
    <property type="term" value="F:3-dehydroquinate dehydratase activity"/>
    <property type="evidence" value="ECO:0007669"/>
    <property type="project" value="UniProtKB-UniRule"/>
</dbReference>
<feature type="binding site" evidence="8 10">
    <location>
        <position position="92"/>
    </location>
    <ligand>
        <name>substrate</name>
    </ligand>
</feature>
<dbReference type="GO" id="GO:0009423">
    <property type="term" value="P:chorismate biosynthetic process"/>
    <property type="evidence" value="ECO:0007669"/>
    <property type="project" value="UniProtKB-UniRule"/>
</dbReference>
<evidence type="ECO:0000313" key="12">
    <source>
        <dbReference type="EMBL" id="CBW25071.1"/>
    </source>
</evidence>
<dbReference type="RefSeq" id="WP_014242860.1">
    <property type="nucleotide sequence ID" value="NC_016620.1"/>
</dbReference>
<dbReference type="HAMAP" id="MF_00169">
    <property type="entry name" value="AroQ"/>
    <property type="match status" value="1"/>
</dbReference>
<dbReference type="PROSITE" id="PS01029">
    <property type="entry name" value="DEHYDROQUINASE_II"/>
    <property type="match status" value="1"/>
</dbReference>
<dbReference type="PANTHER" id="PTHR21272:SF3">
    <property type="entry name" value="CATABOLIC 3-DEHYDROQUINASE"/>
    <property type="match status" value="1"/>
</dbReference>
<feature type="site" description="Transition state stabilizer" evidence="8 11">
    <location>
        <position position="19"/>
    </location>
</feature>
<dbReference type="GO" id="GO:0008652">
    <property type="term" value="P:amino acid biosynthetic process"/>
    <property type="evidence" value="ECO:0007669"/>
    <property type="project" value="UniProtKB-KW"/>
</dbReference>
<dbReference type="Proteomes" id="UP000008963">
    <property type="component" value="Chromosome"/>
</dbReference>
<keyword evidence="8" id="KW-0057">Aromatic amino acid biosynthesis</keyword>
<dbReference type="eggNOG" id="COG0757">
    <property type="taxonomic scope" value="Bacteria"/>
</dbReference>
<organism evidence="12 13">
    <name type="scientific">Halobacteriovorax marinus (strain ATCC BAA-682 / DSM 15412 / SJ)</name>
    <name type="common">Bacteriovorax marinus</name>
    <dbReference type="NCBI Taxonomy" id="862908"/>
    <lineage>
        <taxon>Bacteria</taxon>
        <taxon>Pseudomonadati</taxon>
        <taxon>Bdellovibrionota</taxon>
        <taxon>Bacteriovoracia</taxon>
        <taxon>Bacteriovoracales</taxon>
        <taxon>Halobacteriovoraceae</taxon>
        <taxon>Halobacteriovorax</taxon>
    </lineage>
</organism>
<dbReference type="CDD" id="cd00466">
    <property type="entry name" value="DHQase_II"/>
    <property type="match status" value="1"/>
</dbReference>
<dbReference type="InterPro" id="IPR001874">
    <property type="entry name" value="DHquinase_II"/>
</dbReference>
<evidence type="ECO:0000313" key="13">
    <source>
        <dbReference type="Proteomes" id="UP000008963"/>
    </source>
</evidence>
<reference evidence="13" key="1">
    <citation type="journal article" date="2013" name="ISME J.">
        <title>A small predatory core genome in the divergent marine Bacteriovorax marinus SJ and the terrestrial Bdellovibrio bacteriovorus.</title>
        <authorList>
            <person name="Crossman L.C."/>
            <person name="Chen H."/>
            <person name="Cerdeno-Tarraga A.M."/>
            <person name="Brooks K."/>
            <person name="Quail M.A."/>
            <person name="Pineiro S.A."/>
            <person name="Hobley L."/>
            <person name="Sockett R.E."/>
            <person name="Bentley S.D."/>
            <person name="Parkhill J."/>
            <person name="Williams H.N."/>
            <person name="Stine O.C."/>
        </authorList>
    </citation>
    <scope>NUCLEOTIDE SEQUENCE [LARGE SCALE GENOMIC DNA]</scope>
    <source>
        <strain evidence="13">ATCC BAA-682 / DSM 15412 / SJ</strain>
    </source>
</reference>
<dbReference type="PANTHER" id="PTHR21272">
    <property type="entry name" value="CATABOLIC 3-DEHYDROQUINASE"/>
    <property type="match status" value="1"/>
</dbReference>
<proteinExistence type="inferred from homology"/>
<dbReference type="Gene3D" id="3.40.50.9100">
    <property type="entry name" value="Dehydroquinase, class II"/>
    <property type="match status" value="1"/>
</dbReference>
<feature type="binding site" evidence="8 10">
    <location>
        <position position="116"/>
    </location>
    <ligand>
        <name>substrate</name>
    </ligand>
</feature>
<dbReference type="GO" id="GO:0019631">
    <property type="term" value="P:quinate catabolic process"/>
    <property type="evidence" value="ECO:0007669"/>
    <property type="project" value="TreeGrafter"/>
</dbReference>
<dbReference type="SUPFAM" id="SSF52304">
    <property type="entry name" value="Type II 3-dehydroquinate dehydratase"/>
    <property type="match status" value="1"/>
</dbReference>
<name>E1X2B5_HALMS</name>
<protein>
    <recommendedName>
        <fullName evidence="6 8">3-dehydroquinate dehydratase</fullName>
        <shortName evidence="8">3-dehydroquinase</shortName>
        <ecNumber evidence="6 8">4.2.1.10</ecNumber>
    </recommendedName>
    <alternativeName>
        <fullName evidence="8">Type II DHQase</fullName>
    </alternativeName>
</protein>
<comment type="similarity">
    <text evidence="4 8">Belongs to the type-II 3-dehydroquinase family.</text>
</comment>
<evidence type="ECO:0000256" key="4">
    <source>
        <dbReference type="ARBA" id="ARBA00011037"/>
    </source>
</evidence>
<evidence type="ECO:0000256" key="3">
    <source>
        <dbReference type="ARBA" id="ARBA00004902"/>
    </source>
</evidence>
<evidence type="ECO:0000256" key="5">
    <source>
        <dbReference type="ARBA" id="ARBA00011193"/>
    </source>
</evidence>
<comment type="catalytic activity">
    <reaction evidence="1 8">
        <text>3-dehydroquinate = 3-dehydroshikimate + H2O</text>
        <dbReference type="Rhea" id="RHEA:21096"/>
        <dbReference type="ChEBI" id="CHEBI:15377"/>
        <dbReference type="ChEBI" id="CHEBI:16630"/>
        <dbReference type="ChEBI" id="CHEBI:32364"/>
        <dbReference type="EC" id="4.2.1.10"/>
    </reaction>
</comment>
<dbReference type="HOGENOM" id="CLU_090968_3_0_7"/>
<dbReference type="AlphaFoldDB" id="E1X2B5"/>
<keyword evidence="8" id="KW-0028">Amino-acid biosynthesis</keyword>
<feature type="active site" description="Proton donor" evidence="8 9">
    <location>
        <position position="105"/>
    </location>
</feature>
<sequence length="147" mass="16696">MTRKFMIINGPNLNLLGTREPEVYGSDNLSDIEKYTNEQLKLLWNEPVELDWYQSNIEGEIVNKVQELLKSDYEALIINPAAYSHTSVAILDALKTLNIPVIEVHLSNTHLRDAFRQQKLTAKSSTIIMEGLGKRAYLLGILSQLIK</sequence>
<feature type="binding site" evidence="8 10">
    <location>
        <position position="79"/>
    </location>
    <ligand>
        <name>substrate</name>
    </ligand>
</feature>
<dbReference type="NCBIfam" id="NF003805">
    <property type="entry name" value="PRK05395.1-2"/>
    <property type="match status" value="1"/>
</dbReference>
<dbReference type="EC" id="4.2.1.10" evidence="6 8"/>
<evidence type="ECO:0000256" key="2">
    <source>
        <dbReference type="ARBA" id="ARBA00003924"/>
    </source>
</evidence>
<dbReference type="OrthoDB" id="9790793at2"/>
<gene>
    <name evidence="8 12" type="primary">aroQ</name>
    <name evidence="12" type="ordered locus">BMS_0133</name>
</gene>
<evidence type="ECO:0000256" key="8">
    <source>
        <dbReference type="HAMAP-Rule" id="MF_00169"/>
    </source>
</evidence>
<dbReference type="UniPathway" id="UPA00053">
    <property type="reaction ID" value="UER00086"/>
</dbReference>
<feature type="binding site" evidence="8 10">
    <location>
        <begin position="106"/>
        <end position="107"/>
    </location>
    <ligand>
        <name>substrate</name>
    </ligand>
</feature>
<comment type="subunit">
    <text evidence="5 8">Homododecamer.</text>
</comment>
<evidence type="ECO:0000256" key="9">
    <source>
        <dbReference type="PIRSR" id="PIRSR001399-1"/>
    </source>
</evidence>
<dbReference type="PIRSF" id="PIRSF001399">
    <property type="entry name" value="DHquinase_II"/>
    <property type="match status" value="1"/>
</dbReference>
<dbReference type="GO" id="GO:0009073">
    <property type="term" value="P:aromatic amino acid family biosynthetic process"/>
    <property type="evidence" value="ECO:0007669"/>
    <property type="project" value="UniProtKB-KW"/>
</dbReference>
<feature type="binding site" evidence="8 10">
    <location>
        <position position="85"/>
    </location>
    <ligand>
        <name>substrate</name>
    </ligand>
</feature>
<dbReference type="STRING" id="862908.BMS_0133"/>
<evidence type="ECO:0000256" key="10">
    <source>
        <dbReference type="PIRSR" id="PIRSR001399-2"/>
    </source>
</evidence>
<dbReference type="InterPro" id="IPR018509">
    <property type="entry name" value="DHquinase_II_CS"/>
</dbReference>
<comment type="function">
    <text evidence="2 8">Catalyzes a trans-dehydration via an enolate intermediate.</text>
</comment>
<dbReference type="NCBIfam" id="NF003807">
    <property type="entry name" value="PRK05395.1-4"/>
    <property type="match status" value="1"/>
</dbReference>
<evidence type="ECO:0000256" key="6">
    <source>
        <dbReference type="ARBA" id="ARBA00012060"/>
    </source>
</evidence>
<dbReference type="KEGG" id="bmx:BMS_0133"/>
<evidence type="ECO:0000256" key="7">
    <source>
        <dbReference type="ARBA" id="ARBA00023239"/>
    </source>
</evidence>
<keyword evidence="7 8" id="KW-0456">Lyase</keyword>
<accession>E1X2B5</accession>
<dbReference type="InterPro" id="IPR036441">
    <property type="entry name" value="DHquinase_II_sf"/>
</dbReference>
<dbReference type="EMBL" id="FQ312005">
    <property type="protein sequence ID" value="CBW25071.1"/>
    <property type="molecule type" value="Genomic_DNA"/>
</dbReference>
<feature type="active site" description="Proton acceptor" evidence="8 9">
    <location>
        <position position="24"/>
    </location>
</feature>
<evidence type="ECO:0000256" key="1">
    <source>
        <dbReference type="ARBA" id="ARBA00001864"/>
    </source>
</evidence>
<comment type="pathway">
    <text evidence="3 8">Metabolic intermediate biosynthesis; chorismate biosynthesis; chorismate from D-erythrose 4-phosphate and phosphoenolpyruvate: step 3/7.</text>
</comment>
<keyword evidence="13" id="KW-1185">Reference proteome</keyword>
<dbReference type="Pfam" id="PF01220">
    <property type="entry name" value="DHquinase_II"/>
    <property type="match status" value="1"/>
</dbReference>
<evidence type="ECO:0000256" key="11">
    <source>
        <dbReference type="PIRSR" id="PIRSR001399-3"/>
    </source>
</evidence>
<dbReference type="PATRIC" id="fig|862908.3.peg.128"/>